<comment type="similarity">
    <text evidence="2">Belongs to the peroxiredoxin family. Prx5 subfamily.</text>
</comment>
<dbReference type="InterPro" id="IPR036249">
    <property type="entry name" value="Thioredoxin-like_sf"/>
</dbReference>
<dbReference type="SUPFAM" id="SSF52833">
    <property type="entry name" value="Thioredoxin-like"/>
    <property type="match status" value="1"/>
</dbReference>
<dbReference type="PANTHER" id="PTHR10430">
    <property type="entry name" value="PEROXIREDOXIN"/>
    <property type="match status" value="1"/>
</dbReference>
<dbReference type="AlphaFoldDB" id="A0A1Y5IDN0"/>
<dbReference type="EC" id="1.11.1.25" evidence="3"/>
<name>A0A1Y5IDN0_OSTTA</name>
<dbReference type="Gene3D" id="3.40.30.10">
    <property type="entry name" value="Glutaredoxin"/>
    <property type="match status" value="1"/>
</dbReference>
<dbReference type="InterPro" id="IPR037944">
    <property type="entry name" value="PRX5-like"/>
</dbReference>
<keyword evidence="6" id="KW-0560">Oxidoreductase</keyword>
<dbReference type="PANTHER" id="PTHR10430:SF16">
    <property type="entry name" value="PEROXIREDOXIN-5, MITOCHONDRIAL"/>
    <property type="match status" value="1"/>
</dbReference>
<dbReference type="Proteomes" id="UP000195557">
    <property type="component" value="Unassembled WGS sequence"/>
</dbReference>
<feature type="domain" description="Redoxin" evidence="8">
    <location>
        <begin position="41"/>
        <end position="134"/>
    </location>
</feature>
<dbReference type="GO" id="GO:0042744">
    <property type="term" value="P:hydrogen peroxide catabolic process"/>
    <property type="evidence" value="ECO:0007669"/>
    <property type="project" value="TreeGrafter"/>
</dbReference>
<dbReference type="GO" id="GO:0045454">
    <property type="term" value="P:cell redox homeostasis"/>
    <property type="evidence" value="ECO:0007669"/>
    <property type="project" value="TreeGrafter"/>
</dbReference>
<evidence type="ECO:0000256" key="3">
    <source>
        <dbReference type="ARBA" id="ARBA00013016"/>
    </source>
</evidence>
<dbReference type="GO" id="GO:0005737">
    <property type="term" value="C:cytoplasm"/>
    <property type="evidence" value="ECO:0007669"/>
    <property type="project" value="TreeGrafter"/>
</dbReference>
<dbReference type="Pfam" id="PF08534">
    <property type="entry name" value="Redoxin"/>
    <property type="match status" value="1"/>
</dbReference>
<dbReference type="GO" id="GO:0008379">
    <property type="term" value="F:thioredoxin peroxidase activity"/>
    <property type="evidence" value="ECO:0007669"/>
    <property type="project" value="InterPro"/>
</dbReference>
<evidence type="ECO:0000256" key="5">
    <source>
        <dbReference type="ARBA" id="ARBA00022862"/>
    </source>
</evidence>
<reference evidence="9" key="1">
    <citation type="submission" date="2017-04" db="EMBL/GenBank/DDBJ databases">
        <title>Population genomics of picophytoplankton unveils novel chromosome hypervariability.</title>
        <authorList>
            <consortium name="DOE Joint Genome Institute"/>
            <person name="Blanc-Mathieu R."/>
            <person name="Krasovec M."/>
            <person name="Hebrard M."/>
            <person name="Yau S."/>
            <person name="Desgranges E."/>
            <person name="Martin J."/>
            <person name="Schackwitz W."/>
            <person name="Kuo A."/>
            <person name="Salin G."/>
            <person name="Donnadieu C."/>
            <person name="Desdevises Y."/>
            <person name="Sanchez-Ferandin S."/>
            <person name="Moreau H."/>
            <person name="Rivals E."/>
            <person name="Grigoriev I.V."/>
            <person name="Grimsley N."/>
            <person name="Eyre-Walker A."/>
            <person name="Piganeau G."/>
        </authorList>
    </citation>
    <scope>NUCLEOTIDE SEQUENCE [LARGE SCALE GENOMIC DNA]</scope>
    <source>
        <strain evidence="9">RCC 1115</strain>
    </source>
</reference>
<protein>
    <recommendedName>
        <fullName evidence="3">glutaredoxin-dependent peroxiredoxin</fullName>
        <ecNumber evidence="3">1.11.1.25</ecNumber>
    </recommendedName>
    <alternativeName>
        <fullName evidence="7">Glutaredoxin-dependent peroxiredoxin</fullName>
    </alternativeName>
</protein>
<gene>
    <name evidence="9" type="ORF">BE221DRAFT_204338</name>
</gene>
<dbReference type="InterPro" id="IPR013740">
    <property type="entry name" value="Redoxin"/>
</dbReference>
<evidence type="ECO:0000256" key="1">
    <source>
        <dbReference type="ARBA" id="ARBA00001711"/>
    </source>
</evidence>
<evidence type="ECO:0000259" key="8">
    <source>
        <dbReference type="Pfam" id="PF08534"/>
    </source>
</evidence>
<evidence type="ECO:0000313" key="9">
    <source>
        <dbReference type="EMBL" id="OUS47646.1"/>
    </source>
</evidence>
<organism evidence="9">
    <name type="scientific">Ostreococcus tauri</name>
    <name type="common">Marine green alga</name>
    <dbReference type="NCBI Taxonomy" id="70448"/>
    <lineage>
        <taxon>Eukaryota</taxon>
        <taxon>Viridiplantae</taxon>
        <taxon>Chlorophyta</taxon>
        <taxon>Mamiellophyceae</taxon>
        <taxon>Mamiellales</taxon>
        <taxon>Bathycoccaceae</taxon>
        <taxon>Ostreococcus</taxon>
    </lineage>
</organism>
<sequence length="158" mass="16878">MVAVGDAFPDVVAQSHEPTWPTPVKMRARLAGKRTIVVPGYLAGQDALKNAKIDEVLVYCVNDAAVMGAWAIDQKIAGSNIAFVADPNSVMTKALDMELTHPGPCAKLGPKRCKRFAMFVEDGVIKVINVSEGPDDPAGDERPESSCIDNMLKDIAAL</sequence>
<keyword evidence="5" id="KW-0049">Antioxidant</keyword>
<evidence type="ECO:0000256" key="2">
    <source>
        <dbReference type="ARBA" id="ARBA00010505"/>
    </source>
</evidence>
<proteinExistence type="inferred from homology"/>
<dbReference type="EMBL" id="KZ155777">
    <property type="protein sequence ID" value="OUS47646.1"/>
    <property type="molecule type" value="Genomic_DNA"/>
</dbReference>
<evidence type="ECO:0000256" key="7">
    <source>
        <dbReference type="ARBA" id="ARBA00031688"/>
    </source>
</evidence>
<accession>A0A1Y5IDN0</accession>
<comment type="catalytic activity">
    <reaction evidence="1">
        <text>[glutaredoxin]-dithiol + a hydroperoxide = [glutaredoxin]-disulfide + an alcohol + H2O</text>
        <dbReference type="Rhea" id="RHEA:62624"/>
        <dbReference type="Rhea" id="RHEA-COMP:10729"/>
        <dbReference type="Rhea" id="RHEA-COMP:10730"/>
        <dbReference type="ChEBI" id="CHEBI:15377"/>
        <dbReference type="ChEBI" id="CHEBI:29950"/>
        <dbReference type="ChEBI" id="CHEBI:30879"/>
        <dbReference type="ChEBI" id="CHEBI:35924"/>
        <dbReference type="ChEBI" id="CHEBI:50058"/>
        <dbReference type="EC" id="1.11.1.25"/>
    </reaction>
</comment>
<evidence type="ECO:0000256" key="4">
    <source>
        <dbReference type="ARBA" id="ARBA00022559"/>
    </source>
</evidence>
<dbReference type="GO" id="GO:0034599">
    <property type="term" value="P:cellular response to oxidative stress"/>
    <property type="evidence" value="ECO:0007669"/>
    <property type="project" value="InterPro"/>
</dbReference>
<evidence type="ECO:0000256" key="6">
    <source>
        <dbReference type="ARBA" id="ARBA00023002"/>
    </source>
</evidence>
<keyword evidence="4" id="KW-0575">Peroxidase</keyword>